<protein>
    <recommendedName>
        <fullName evidence="2">AB hydrolase-1 domain-containing protein</fullName>
    </recommendedName>
</protein>
<dbReference type="Proteomes" id="UP000252139">
    <property type="component" value="Unassembled WGS sequence"/>
</dbReference>
<evidence type="ECO:0000259" key="2">
    <source>
        <dbReference type="Pfam" id="PF12697"/>
    </source>
</evidence>
<dbReference type="OrthoDB" id="6431331at2759"/>
<evidence type="ECO:0000313" key="3">
    <source>
        <dbReference type="EMBL" id="RCH89979.1"/>
    </source>
</evidence>
<dbReference type="InterPro" id="IPR000073">
    <property type="entry name" value="AB_hydrolase_1"/>
</dbReference>
<feature type="transmembrane region" description="Helical" evidence="1">
    <location>
        <begin position="174"/>
        <end position="195"/>
    </location>
</feature>
<keyword evidence="1" id="KW-0472">Membrane</keyword>
<evidence type="ECO:0000256" key="1">
    <source>
        <dbReference type="SAM" id="Phobius"/>
    </source>
</evidence>
<dbReference type="EMBL" id="PJQL01001196">
    <property type="protein sequence ID" value="RCH89979.1"/>
    <property type="molecule type" value="Genomic_DNA"/>
</dbReference>
<feature type="domain" description="AB hydrolase-1" evidence="2">
    <location>
        <begin position="174"/>
        <end position="303"/>
    </location>
</feature>
<dbReference type="PANTHER" id="PTHR37471:SF1">
    <property type="entry name" value="AB HYDROLASE-1 DOMAIN-CONTAINING PROTEIN"/>
    <property type="match status" value="1"/>
</dbReference>
<comment type="caution">
    <text evidence="3">The sequence shown here is derived from an EMBL/GenBank/DDBJ whole genome shotgun (WGS) entry which is preliminary data.</text>
</comment>
<keyword evidence="1" id="KW-1133">Transmembrane helix</keyword>
<evidence type="ECO:0000313" key="4">
    <source>
        <dbReference type="Proteomes" id="UP000252139"/>
    </source>
</evidence>
<accession>A0A367JJC3</accession>
<dbReference type="SUPFAM" id="SSF53474">
    <property type="entry name" value="alpha/beta-Hydrolases"/>
    <property type="match status" value="1"/>
</dbReference>
<dbReference type="Gene3D" id="3.40.50.1820">
    <property type="entry name" value="alpha/beta hydrolase"/>
    <property type="match status" value="1"/>
</dbReference>
<dbReference type="PANTHER" id="PTHR37471">
    <property type="entry name" value="UNNAMED PRODUCT"/>
    <property type="match status" value="1"/>
</dbReference>
<sequence length="371" mass="43606">MTLFHDCLSSVKNIKTWAEGWFYRKDYTHPSFQEIKRDNIALWLAWAFWHDELHIVRQNKEIGNEIDWMIRTIEDYFHIKVQEGYNPDLRCVRLDLDPVQTIHRPLIVYLAIYICTYFFNLVFLQTLWGFTLTTDQNMWGGAFALLDGVWNHTEKRSKHISYWSRLRKNDKVPIVFIHGLGAGLMCYAEFLHQLLLAEDRSVFLIELPYVSMRLVDHVPNAVEAVEGIKEMLHSSGYHQAVFVSHSMGTGISSWVSKYASDLIAGSVMIDPICFLLHHHHVAFNFMHKLPQGWMDYLLRYVVARELYISHFISRHIKWYEMIHFGHQLKNTSIFLSERDRIIGSLLVHSFLSSKTPDVHIMPTLEHAQFLS</sequence>
<dbReference type="STRING" id="86630.A0A367JJC3"/>
<feature type="transmembrane region" description="Helical" evidence="1">
    <location>
        <begin position="106"/>
        <end position="130"/>
    </location>
</feature>
<dbReference type="AlphaFoldDB" id="A0A367JJC3"/>
<gene>
    <name evidence="3" type="ORF">CU097_012066</name>
</gene>
<keyword evidence="4" id="KW-1185">Reference proteome</keyword>
<name>A0A367JJC3_RHIAZ</name>
<organism evidence="3 4">
    <name type="scientific">Rhizopus azygosporus</name>
    <name type="common">Rhizopus microsporus var. azygosporus</name>
    <dbReference type="NCBI Taxonomy" id="86630"/>
    <lineage>
        <taxon>Eukaryota</taxon>
        <taxon>Fungi</taxon>
        <taxon>Fungi incertae sedis</taxon>
        <taxon>Mucoromycota</taxon>
        <taxon>Mucoromycotina</taxon>
        <taxon>Mucoromycetes</taxon>
        <taxon>Mucorales</taxon>
        <taxon>Mucorineae</taxon>
        <taxon>Rhizopodaceae</taxon>
        <taxon>Rhizopus</taxon>
    </lineage>
</organism>
<dbReference type="InterPro" id="IPR029058">
    <property type="entry name" value="AB_hydrolase_fold"/>
</dbReference>
<keyword evidence="1" id="KW-0812">Transmembrane</keyword>
<reference evidence="3 4" key="1">
    <citation type="journal article" date="2018" name="G3 (Bethesda)">
        <title>Phylogenetic and Phylogenomic Definition of Rhizopus Species.</title>
        <authorList>
            <person name="Gryganskyi A.P."/>
            <person name="Golan J."/>
            <person name="Dolatabadi S."/>
            <person name="Mondo S."/>
            <person name="Robb S."/>
            <person name="Idnurm A."/>
            <person name="Muszewska A."/>
            <person name="Steczkiewicz K."/>
            <person name="Masonjones S."/>
            <person name="Liao H.L."/>
            <person name="Gajdeczka M.T."/>
            <person name="Anike F."/>
            <person name="Vuek A."/>
            <person name="Anishchenko I.M."/>
            <person name="Voigt K."/>
            <person name="de Hoog G.S."/>
            <person name="Smith M.E."/>
            <person name="Heitman J."/>
            <person name="Vilgalys R."/>
            <person name="Stajich J.E."/>
        </authorList>
    </citation>
    <scope>NUCLEOTIDE SEQUENCE [LARGE SCALE GENOMIC DNA]</scope>
    <source>
        <strain evidence="3 4">CBS 357.93</strain>
    </source>
</reference>
<dbReference type="Pfam" id="PF12697">
    <property type="entry name" value="Abhydrolase_6"/>
    <property type="match status" value="1"/>
</dbReference>
<proteinExistence type="predicted"/>